<keyword evidence="9" id="KW-1185">Reference proteome</keyword>
<feature type="region of interest" description="Disordered" evidence="5">
    <location>
        <begin position="841"/>
        <end position="872"/>
    </location>
</feature>
<feature type="transmembrane region" description="Helical" evidence="6">
    <location>
        <begin position="634"/>
        <end position="659"/>
    </location>
</feature>
<feature type="transmembrane region" description="Helical" evidence="6">
    <location>
        <begin position="531"/>
        <end position="550"/>
    </location>
</feature>
<protein>
    <submittedName>
        <fullName evidence="8">(apollo) hypothetical protein</fullName>
    </submittedName>
</protein>
<accession>A0A8S3XYS7</accession>
<feature type="domain" description="Cyclic nucleotide-binding" evidence="7">
    <location>
        <begin position="342"/>
        <end position="443"/>
    </location>
</feature>
<keyword evidence="3 6" id="KW-1133">Transmembrane helix</keyword>
<evidence type="ECO:0000256" key="2">
    <source>
        <dbReference type="ARBA" id="ARBA00022692"/>
    </source>
</evidence>
<dbReference type="InterPro" id="IPR005821">
    <property type="entry name" value="Ion_trans_dom"/>
</dbReference>
<dbReference type="Proteomes" id="UP000691718">
    <property type="component" value="Unassembled WGS sequence"/>
</dbReference>
<organism evidence="8 9">
    <name type="scientific">Parnassius apollo</name>
    <name type="common">Apollo butterfly</name>
    <name type="synonym">Papilio apollo</name>
    <dbReference type="NCBI Taxonomy" id="110799"/>
    <lineage>
        <taxon>Eukaryota</taxon>
        <taxon>Metazoa</taxon>
        <taxon>Ecdysozoa</taxon>
        <taxon>Arthropoda</taxon>
        <taxon>Hexapoda</taxon>
        <taxon>Insecta</taxon>
        <taxon>Pterygota</taxon>
        <taxon>Neoptera</taxon>
        <taxon>Endopterygota</taxon>
        <taxon>Lepidoptera</taxon>
        <taxon>Glossata</taxon>
        <taxon>Ditrysia</taxon>
        <taxon>Papilionoidea</taxon>
        <taxon>Papilionidae</taxon>
        <taxon>Parnassiinae</taxon>
        <taxon>Parnassini</taxon>
        <taxon>Parnassius</taxon>
        <taxon>Parnassius</taxon>
    </lineage>
</organism>
<evidence type="ECO:0000259" key="7">
    <source>
        <dbReference type="PROSITE" id="PS50042"/>
    </source>
</evidence>
<evidence type="ECO:0000256" key="5">
    <source>
        <dbReference type="SAM" id="MobiDB-lite"/>
    </source>
</evidence>
<dbReference type="CDD" id="cd00038">
    <property type="entry name" value="CAP_ED"/>
    <property type="match status" value="1"/>
</dbReference>
<dbReference type="EMBL" id="CAJQZP010001459">
    <property type="protein sequence ID" value="CAG5048153.1"/>
    <property type="molecule type" value="Genomic_DNA"/>
</dbReference>
<comment type="subcellular location">
    <subcellularLocation>
        <location evidence="1">Membrane</location>
        <topology evidence="1">Multi-pass membrane protein</topology>
    </subcellularLocation>
</comment>
<evidence type="ECO:0000256" key="3">
    <source>
        <dbReference type="ARBA" id="ARBA00022989"/>
    </source>
</evidence>
<dbReference type="Pfam" id="PF00520">
    <property type="entry name" value="Ion_trans"/>
    <property type="match status" value="1"/>
</dbReference>
<dbReference type="AlphaFoldDB" id="A0A8S3XYS7"/>
<feature type="region of interest" description="Disordered" evidence="5">
    <location>
        <begin position="909"/>
        <end position="937"/>
    </location>
</feature>
<proteinExistence type="predicted"/>
<dbReference type="GO" id="GO:0005249">
    <property type="term" value="F:voltage-gated potassium channel activity"/>
    <property type="evidence" value="ECO:0007669"/>
    <property type="project" value="TreeGrafter"/>
</dbReference>
<evidence type="ECO:0000256" key="6">
    <source>
        <dbReference type="SAM" id="Phobius"/>
    </source>
</evidence>
<evidence type="ECO:0000313" key="8">
    <source>
        <dbReference type="EMBL" id="CAG5048153.1"/>
    </source>
</evidence>
<gene>
    <name evidence="8" type="ORF">PAPOLLO_LOCUS24125</name>
</gene>
<dbReference type="GO" id="GO:0005886">
    <property type="term" value="C:plasma membrane"/>
    <property type="evidence" value="ECO:0007669"/>
    <property type="project" value="TreeGrafter"/>
</dbReference>
<dbReference type="PROSITE" id="PS50042">
    <property type="entry name" value="CNMP_BINDING_3"/>
    <property type="match status" value="1"/>
</dbReference>
<sequence length="1147" mass="132029">MDFVQRMRRAPPAAGAACWVREDPADTKPSGGDDGCEGLLGLPAFYTIRAATHVQIFSISRKYLLHAIEIPQIKDAIEFAKEQPEYSRLQVRSQPFLSYRPPDPIPNVERFRLPRKHEPDYAFLHPFHRLGFLSVLRYIFPRFTIRPDGEYLMRTEWVRAGCALLSALLFPSYTYLELHANWLYYFGILLDAAAYFDIVQRMLVGYYNEKGILVYHPASTAGHYLRGAFLVDLFACLPLENLDTYMWEVYGNSEWQRLSVMGPLLMLNRLVQLYRLPAAIQGLDRYLRRDIVLVDVLAHYGYSWDKMGGLDYRNVLKLCDQITLRTDAILDIYGSTFAMCPILSQCDVSLLRIIGRAMHSVHFLQNTRIIENDDVINDIFFVDFGSVELIYKESGAFQAVELTKGSIFGELDGAPSFRSPVCLVSLSKVHLLQINATAFYKIISDFPDVVQLLKSYRPNNENYVLGITGGRSSIIIKDPRPISSIIPMRRRKGLFKFLHFNNAMVQLYLVVVSLLCIHGDVYNAGFQDNRILLILVLYLLDLGFCFKFLIPYAMPDIAEKDDDVIRVLLEDRQRYYNYEFKFDVLSCAPLELFSFLSYNHRGMLFSMFRLNRLFRVITVYKGVSRHHERLSINITLMTIYSVFVWFTLFVHVTTCLWYFLGHIQDNVQPKSSWIYKNDGSSWCNNLYICSLYFVLTTFTQNGVGDIMPNNRAEVVFVSVLQVISTMVFMIYVGEFSNIIQYQSYRSFGFYSKYLELQLQGTMHELPYMHSYCTLTKCQILTLDLNDWEELLKHFPASKERIYRNLNLDGSPPNPKKHKRDTKGKKVRKVAIVKSYNEVPSDHISDKATEPMVTSPTEHKYTESESTDNLEEMSPFPSEELMSTLLSEPAATNLISEEIMLKQISGSLDDRSKLDKSDIPKQIDNRKISSKSSKEHDHTIPKIASIGTLQGTQATTFSNFTILSIDSTNADSLLQLEDEEITSNLIAKLDRGNKPTASTSNDYKTSETGKKNVKEVKYAETDEDKQISSYEMKTVEEYILERQEPENSISLEQQKAKFLPERKELDNLPTSTRANRYLYHIRYKDENTKEASLDESVTKKVSSDDMSSNRIKTMSPNSETTDDSKEKNENTESINDRKNMKQSKKKDD</sequence>
<keyword evidence="4 6" id="KW-0472">Membrane</keyword>
<evidence type="ECO:0000256" key="1">
    <source>
        <dbReference type="ARBA" id="ARBA00004141"/>
    </source>
</evidence>
<dbReference type="InterPro" id="IPR000595">
    <property type="entry name" value="cNMP-bd_dom"/>
</dbReference>
<name>A0A8S3XYS7_PARAO</name>
<reference evidence="8" key="1">
    <citation type="submission" date="2021-04" db="EMBL/GenBank/DDBJ databases">
        <authorList>
            <person name="Tunstrom K."/>
        </authorList>
    </citation>
    <scope>NUCLEOTIDE SEQUENCE</scope>
</reference>
<keyword evidence="2 6" id="KW-0812">Transmembrane</keyword>
<dbReference type="InterPro" id="IPR050818">
    <property type="entry name" value="KCNH_animal-type"/>
</dbReference>
<feature type="transmembrane region" description="Helical" evidence="6">
    <location>
        <begin position="497"/>
        <end position="519"/>
    </location>
</feature>
<comment type="caution">
    <text evidence="8">The sequence shown here is derived from an EMBL/GenBank/DDBJ whole genome shotgun (WGS) entry which is preliminary data.</text>
</comment>
<feature type="compositionally biased region" description="Basic and acidic residues" evidence="5">
    <location>
        <begin position="1083"/>
        <end position="1102"/>
    </location>
</feature>
<dbReference type="OrthoDB" id="421226at2759"/>
<feature type="region of interest" description="Disordered" evidence="5">
    <location>
        <begin position="805"/>
        <end position="824"/>
    </location>
</feature>
<dbReference type="PANTHER" id="PTHR10217:SF435">
    <property type="entry name" value="POTASSIUM VOLTAGE-GATED CHANNEL PROTEIN EAG"/>
    <property type="match status" value="1"/>
</dbReference>
<feature type="transmembrane region" description="Helical" evidence="6">
    <location>
        <begin position="679"/>
        <end position="700"/>
    </location>
</feature>
<feature type="compositionally biased region" description="Basic residues" evidence="5">
    <location>
        <begin position="814"/>
        <end position="824"/>
    </location>
</feature>
<feature type="region of interest" description="Disordered" evidence="5">
    <location>
        <begin position="1083"/>
        <end position="1147"/>
    </location>
</feature>
<feature type="transmembrane region" description="Helical" evidence="6">
    <location>
        <begin position="712"/>
        <end position="733"/>
    </location>
</feature>
<evidence type="ECO:0000313" key="9">
    <source>
        <dbReference type="Proteomes" id="UP000691718"/>
    </source>
</evidence>
<evidence type="ECO:0000256" key="4">
    <source>
        <dbReference type="ARBA" id="ARBA00023136"/>
    </source>
</evidence>
<feature type="compositionally biased region" description="Basic and acidic residues" evidence="5">
    <location>
        <begin position="1121"/>
        <end position="1147"/>
    </location>
</feature>
<feature type="compositionally biased region" description="Polar residues" evidence="5">
    <location>
        <begin position="1103"/>
        <end position="1118"/>
    </location>
</feature>
<dbReference type="PANTHER" id="PTHR10217">
    <property type="entry name" value="VOLTAGE AND LIGAND GATED POTASSIUM CHANNEL"/>
    <property type="match status" value="1"/>
</dbReference>
<dbReference type="Pfam" id="PF00027">
    <property type="entry name" value="cNMP_binding"/>
    <property type="match status" value="1"/>
</dbReference>
<dbReference type="GO" id="GO:0042391">
    <property type="term" value="P:regulation of membrane potential"/>
    <property type="evidence" value="ECO:0007669"/>
    <property type="project" value="TreeGrafter"/>
</dbReference>